<organism evidence="4">
    <name type="scientific">candidate division TA06 bacterium ADurb.Bin131</name>
    <dbReference type="NCBI Taxonomy" id="1852827"/>
    <lineage>
        <taxon>Bacteria</taxon>
        <taxon>Bacteria division TA06</taxon>
    </lineage>
</organism>
<dbReference type="AlphaFoldDB" id="A0A1V6CEN0"/>
<accession>A0A1V6CEN0</accession>
<dbReference type="InterPro" id="IPR039329">
    <property type="entry name" value="SIAE"/>
</dbReference>
<feature type="domain" description="Sialate O-acetylesterase" evidence="3">
    <location>
        <begin position="268"/>
        <end position="375"/>
    </location>
</feature>
<feature type="region of interest" description="Disordered" evidence="2">
    <location>
        <begin position="227"/>
        <end position="246"/>
    </location>
</feature>
<dbReference type="EMBL" id="MWDQ01000016">
    <property type="protein sequence ID" value="OQB75328.1"/>
    <property type="molecule type" value="Genomic_DNA"/>
</dbReference>
<evidence type="ECO:0000256" key="2">
    <source>
        <dbReference type="SAM" id="MobiDB-lite"/>
    </source>
</evidence>
<evidence type="ECO:0000256" key="1">
    <source>
        <dbReference type="ARBA" id="ARBA00022801"/>
    </source>
</evidence>
<protein>
    <recommendedName>
        <fullName evidence="3">Sialate O-acetylesterase domain-containing protein</fullName>
    </recommendedName>
</protein>
<dbReference type="InterPro" id="IPR036514">
    <property type="entry name" value="SGNH_hydro_sf"/>
</dbReference>
<reference evidence="4" key="1">
    <citation type="submission" date="2017-02" db="EMBL/GenBank/DDBJ databases">
        <title>Delving into the versatile metabolic prowess of the omnipresent phylum Bacteroidetes.</title>
        <authorList>
            <person name="Nobu M.K."/>
            <person name="Mei R."/>
            <person name="Narihiro T."/>
            <person name="Kuroda K."/>
            <person name="Liu W.-T."/>
        </authorList>
    </citation>
    <scope>NUCLEOTIDE SEQUENCE</scope>
    <source>
        <strain evidence="4">ADurb.Bin131</strain>
    </source>
</reference>
<name>A0A1V6CEN0_UNCT6</name>
<comment type="caution">
    <text evidence="4">The sequence shown here is derived from an EMBL/GenBank/DDBJ whole genome shotgun (WGS) entry which is preliminary data.</text>
</comment>
<keyword evidence="1" id="KW-0378">Hydrolase</keyword>
<dbReference type="PANTHER" id="PTHR22901">
    <property type="entry name" value="SIALATE O-ACETYLESTERASE"/>
    <property type="match status" value="1"/>
</dbReference>
<evidence type="ECO:0000313" key="4">
    <source>
        <dbReference type="EMBL" id="OQB75328.1"/>
    </source>
</evidence>
<dbReference type="InterPro" id="IPR005181">
    <property type="entry name" value="SASA"/>
</dbReference>
<dbReference type="Proteomes" id="UP000485562">
    <property type="component" value="Unassembled WGS sequence"/>
</dbReference>
<dbReference type="GO" id="GO:0005975">
    <property type="term" value="P:carbohydrate metabolic process"/>
    <property type="evidence" value="ECO:0007669"/>
    <property type="project" value="TreeGrafter"/>
</dbReference>
<dbReference type="Gene3D" id="3.40.50.1110">
    <property type="entry name" value="SGNH hydrolase"/>
    <property type="match status" value="1"/>
</dbReference>
<dbReference type="SUPFAM" id="SSF52266">
    <property type="entry name" value="SGNH hydrolase"/>
    <property type="match status" value="1"/>
</dbReference>
<dbReference type="Pfam" id="PF03629">
    <property type="entry name" value="SASA"/>
    <property type="match status" value="2"/>
</dbReference>
<gene>
    <name evidence="4" type="ORF">BWX89_00054</name>
</gene>
<sequence>MSDVILFPLFGDNAVLQRNVKIPVWGTASNREKVTVKIDKTIASSIADENGKWQVILPEHKAGGPYEIQVSGVNTIIIKDIYFGDVWVAAGQSNMAMTVSSSNNAEEEIKQATNSLIREFHVLSSVANEPTEMIRGSWKVCNSNTVARFSATAYFFAKNLQPELSIPIGIINSSVGGTRIEAWMSKNAIEKIPELKAEIQLQDKSIQEYKAAVEEYNRKLEQWQEETKKAKIEGSPAPEKPMPPKSPLNPNSYSVLYNGMVAPFVKFPVKGILWYQGEANAGKNVYLYRILLSSLIDDWRNAWKQKIPFIFVQLPNMGRPVETYENNNWAVLRESQFDVLKKPETAMAVTIDIGEAGNIHPGNKQDVGKRLALAALGVVYKKKIEYSGPLYAGMNIESNKIRIRFNHVDGGLFAKESEYIQGFVIAGSDKIFVKAQAKIEGDTVLVWSDNIKEPIAVRYGWAGNPVCNLYNKAGLPASPFRTDQW</sequence>
<dbReference type="PANTHER" id="PTHR22901:SF0">
    <property type="entry name" value="SIALATE O-ACETYLESTERASE"/>
    <property type="match status" value="1"/>
</dbReference>
<evidence type="ECO:0000259" key="3">
    <source>
        <dbReference type="Pfam" id="PF03629"/>
    </source>
</evidence>
<feature type="domain" description="Sialate O-acetylesterase" evidence="3">
    <location>
        <begin position="85"/>
        <end position="212"/>
    </location>
</feature>
<dbReference type="GO" id="GO:0001681">
    <property type="term" value="F:sialate O-acetylesterase activity"/>
    <property type="evidence" value="ECO:0007669"/>
    <property type="project" value="InterPro"/>
</dbReference>
<proteinExistence type="predicted"/>